<proteinExistence type="inferred from homology"/>
<feature type="repeat" description="Solcar" evidence="9">
    <location>
        <begin position="38"/>
        <end position="125"/>
    </location>
</feature>
<evidence type="ECO:0000256" key="5">
    <source>
        <dbReference type="ARBA" id="ARBA00022792"/>
    </source>
</evidence>
<comment type="caution">
    <text evidence="12">The sequence shown here is derived from an EMBL/GenBank/DDBJ whole genome shotgun (WGS) entry which is preliminary data.</text>
</comment>
<dbReference type="PRINTS" id="PR00926">
    <property type="entry name" value="MITOCARRIER"/>
</dbReference>
<dbReference type="EMBL" id="BSXU01002561">
    <property type="protein sequence ID" value="GMG38445.1"/>
    <property type="molecule type" value="Genomic_DNA"/>
</dbReference>
<dbReference type="OrthoDB" id="270584at2759"/>
<evidence type="ECO:0000256" key="6">
    <source>
        <dbReference type="ARBA" id="ARBA00022989"/>
    </source>
</evidence>
<keyword evidence="3 9" id="KW-0812">Transmembrane</keyword>
<name>A0A9W7DKX1_AMBMO</name>
<accession>A0A9W7DKX1</accession>
<organism evidence="12 13">
    <name type="scientific">Ambrosiozyma monospora</name>
    <name type="common">Yeast</name>
    <name type="synonym">Endomycopsis monosporus</name>
    <dbReference type="NCBI Taxonomy" id="43982"/>
    <lineage>
        <taxon>Eukaryota</taxon>
        <taxon>Fungi</taxon>
        <taxon>Dikarya</taxon>
        <taxon>Ascomycota</taxon>
        <taxon>Saccharomycotina</taxon>
        <taxon>Pichiomycetes</taxon>
        <taxon>Pichiales</taxon>
        <taxon>Pichiaceae</taxon>
        <taxon>Ambrosiozyma</taxon>
    </lineage>
</organism>
<protein>
    <submittedName>
        <fullName evidence="12">Unnamed protein product</fullName>
    </submittedName>
</protein>
<sequence>MSEDQSATTTAEMASTTHTTSKNTLKSYGRAFIHFIQSEPTVSLLAGGIAGALSRTAVSPMERVKVLYQVQGSSSSYNKGTMATVHQIFKEEGYKGLFRGNGINCIRIVPYTAVQYSVYQEMKKWLGTNEEGNLSVGNKLIAGSVCGLASVLVTYPMDLVKTRLSIQTAKSLALNKKSSTSSAGSATTRTTEPKKPMGMFKNVAHIYKYEGGFRALYRGLAPTSLGVAPYVALNFAIYEKLTELFPKEWRSNPMVTLSAGALSGGIGQTLIYPMDILRRRFQVATLSDGAMGFKYNSTWHALVTIVKVEGYKGLYKGWTANMWKIMPSMAVQWASYDFIKNTLQSL</sequence>
<evidence type="ECO:0000256" key="2">
    <source>
        <dbReference type="ARBA" id="ARBA00022448"/>
    </source>
</evidence>
<reference evidence="12" key="1">
    <citation type="submission" date="2023-04" db="EMBL/GenBank/DDBJ databases">
        <title>Ambrosiozyma monospora NBRC 1965.</title>
        <authorList>
            <person name="Ichikawa N."/>
            <person name="Sato H."/>
            <person name="Tonouchi N."/>
        </authorList>
    </citation>
    <scope>NUCLEOTIDE SEQUENCE</scope>
    <source>
        <strain evidence="12">NBRC 1965</strain>
    </source>
</reference>
<evidence type="ECO:0000256" key="1">
    <source>
        <dbReference type="ARBA" id="ARBA00004448"/>
    </source>
</evidence>
<dbReference type="InterPro" id="IPR002067">
    <property type="entry name" value="MCP"/>
</dbReference>
<keyword evidence="5" id="KW-0999">Mitochondrion inner membrane</keyword>
<evidence type="ECO:0000313" key="12">
    <source>
        <dbReference type="EMBL" id="GMG38445.1"/>
    </source>
</evidence>
<feature type="repeat" description="Solcar" evidence="9">
    <location>
        <begin position="251"/>
        <end position="342"/>
    </location>
</feature>
<dbReference type="GO" id="GO:0055085">
    <property type="term" value="P:transmembrane transport"/>
    <property type="evidence" value="ECO:0007669"/>
    <property type="project" value="InterPro"/>
</dbReference>
<keyword evidence="7" id="KW-0496">Mitochondrion</keyword>
<dbReference type="GO" id="GO:0005743">
    <property type="term" value="C:mitochondrial inner membrane"/>
    <property type="evidence" value="ECO:0007669"/>
    <property type="project" value="UniProtKB-SubCell"/>
</dbReference>
<keyword evidence="13" id="KW-1185">Reference proteome</keyword>
<evidence type="ECO:0000256" key="7">
    <source>
        <dbReference type="ARBA" id="ARBA00023128"/>
    </source>
</evidence>
<dbReference type="AlphaFoldDB" id="A0A9W7DKX1"/>
<evidence type="ECO:0000256" key="9">
    <source>
        <dbReference type="PROSITE-ProRule" id="PRU00282"/>
    </source>
</evidence>
<keyword evidence="6" id="KW-1133">Transmembrane helix</keyword>
<keyword evidence="4" id="KW-0677">Repeat</keyword>
<comment type="subcellular location">
    <subcellularLocation>
        <location evidence="1">Mitochondrion inner membrane</location>
        <topology evidence="1">Multi-pass membrane protein</topology>
    </subcellularLocation>
</comment>
<gene>
    <name evidence="12" type="ORF">Amon01_000495200</name>
</gene>
<dbReference type="Pfam" id="PF00153">
    <property type="entry name" value="Mito_carr"/>
    <property type="match status" value="3"/>
</dbReference>
<feature type="region of interest" description="Disordered" evidence="11">
    <location>
        <begin position="1"/>
        <end position="20"/>
    </location>
</feature>
<keyword evidence="2 10" id="KW-0813">Transport</keyword>
<comment type="similarity">
    <text evidence="10">Belongs to the mitochondrial carrier (TC 2.A.29) family.</text>
</comment>
<feature type="repeat" description="Solcar" evidence="9">
    <location>
        <begin position="134"/>
        <end position="244"/>
    </location>
</feature>
<dbReference type="InterPro" id="IPR023395">
    <property type="entry name" value="MCP_dom_sf"/>
</dbReference>
<dbReference type="InterPro" id="IPR018108">
    <property type="entry name" value="MCP_transmembrane"/>
</dbReference>
<dbReference type="PANTHER" id="PTHR24089">
    <property type="entry name" value="SOLUTE CARRIER FAMILY 25"/>
    <property type="match status" value="1"/>
</dbReference>
<dbReference type="PROSITE" id="PS50920">
    <property type="entry name" value="SOLCAR"/>
    <property type="match status" value="3"/>
</dbReference>
<dbReference type="SUPFAM" id="SSF103506">
    <property type="entry name" value="Mitochondrial carrier"/>
    <property type="match status" value="1"/>
</dbReference>
<evidence type="ECO:0000256" key="3">
    <source>
        <dbReference type="ARBA" id="ARBA00022692"/>
    </source>
</evidence>
<evidence type="ECO:0000256" key="10">
    <source>
        <dbReference type="RuleBase" id="RU000488"/>
    </source>
</evidence>
<evidence type="ECO:0000256" key="8">
    <source>
        <dbReference type="ARBA" id="ARBA00023136"/>
    </source>
</evidence>
<evidence type="ECO:0000256" key="4">
    <source>
        <dbReference type="ARBA" id="ARBA00022737"/>
    </source>
</evidence>
<evidence type="ECO:0000256" key="11">
    <source>
        <dbReference type="SAM" id="MobiDB-lite"/>
    </source>
</evidence>
<keyword evidence="8 9" id="KW-0472">Membrane</keyword>
<dbReference type="Proteomes" id="UP001165063">
    <property type="component" value="Unassembled WGS sequence"/>
</dbReference>
<dbReference type="Gene3D" id="1.50.40.10">
    <property type="entry name" value="Mitochondrial carrier domain"/>
    <property type="match status" value="1"/>
</dbReference>
<evidence type="ECO:0000313" key="13">
    <source>
        <dbReference type="Proteomes" id="UP001165063"/>
    </source>
</evidence>